<keyword evidence="8" id="KW-0675">Receptor</keyword>
<dbReference type="Proteomes" id="UP000237000">
    <property type="component" value="Unassembled WGS sequence"/>
</dbReference>
<dbReference type="Pfam" id="PF08263">
    <property type="entry name" value="LRRNT_2"/>
    <property type="match status" value="1"/>
</dbReference>
<evidence type="ECO:0000259" key="11">
    <source>
        <dbReference type="Pfam" id="PF08263"/>
    </source>
</evidence>
<dbReference type="PANTHER" id="PTHR48061">
    <property type="entry name" value="LEUCINE-RICH REPEAT RECEPTOR PROTEIN KINASE EMS1-LIKE-RELATED"/>
    <property type="match status" value="1"/>
</dbReference>
<keyword evidence="7" id="KW-0472">Membrane</keyword>
<dbReference type="AlphaFoldDB" id="A0A2P5F8K4"/>
<dbReference type="GO" id="GO:0016020">
    <property type="term" value="C:membrane"/>
    <property type="evidence" value="ECO:0007669"/>
    <property type="project" value="UniProtKB-SubCell"/>
</dbReference>
<dbReference type="PANTHER" id="PTHR48061:SF46">
    <property type="entry name" value="LEUCINE-RICH REPEAT-CONTAINING N-TERMINAL PLANT-TYPE DOMAIN-CONTAINING PROTEIN"/>
    <property type="match status" value="1"/>
</dbReference>
<evidence type="ECO:0000256" key="5">
    <source>
        <dbReference type="ARBA" id="ARBA00022737"/>
    </source>
</evidence>
<sequence length="282" mass="31273">YIYQKMMGSFSCLCCLLLFFLIVPSPSNSLSSPPPPPLCHPHESSALLQFRNSFSNLNYSYSFCGSAANPNSTISWDMDMSRDCCTWSGVTCDEAAGRVIRLDLECSGLQGILDSNNTLFSLGHLQSLDLSGNYFYGSEISSQFGRFPNMIHLDLSNSGFTGQVPLELSYLSNLVTLDLRSYYTSVVKLETSSWKRIVANLTNLQELFLSGVNMSSVLPNSFMNLSTSLTTLYLSEYFISENGLKGEFPENIFNLPNLQELDLSGNADLNGSFPQYNWSSPL</sequence>
<evidence type="ECO:0000256" key="3">
    <source>
        <dbReference type="ARBA" id="ARBA00022692"/>
    </source>
</evidence>
<organism evidence="12 13">
    <name type="scientific">Trema orientale</name>
    <name type="common">Charcoal tree</name>
    <name type="synonym">Celtis orientalis</name>
    <dbReference type="NCBI Taxonomy" id="63057"/>
    <lineage>
        <taxon>Eukaryota</taxon>
        <taxon>Viridiplantae</taxon>
        <taxon>Streptophyta</taxon>
        <taxon>Embryophyta</taxon>
        <taxon>Tracheophyta</taxon>
        <taxon>Spermatophyta</taxon>
        <taxon>Magnoliopsida</taxon>
        <taxon>eudicotyledons</taxon>
        <taxon>Gunneridae</taxon>
        <taxon>Pentapetalae</taxon>
        <taxon>rosids</taxon>
        <taxon>fabids</taxon>
        <taxon>Rosales</taxon>
        <taxon>Cannabaceae</taxon>
        <taxon>Trema</taxon>
    </lineage>
</organism>
<dbReference type="InterPro" id="IPR032675">
    <property type="entry name" value="LRR_dom_sf"/>
</dbReference>
<dbReference type="OrthoDB" id="1706439at2759"/>
<keyword evidence="4 10" id="KW-0732">Signal</keyword>
<keyword evidence="3" id="KW-0812">Transmembrane</keyword>
<proteinExistence type="predicted"/>
<feature type="domain" description="Leucine-rich repeat-containing N-terminal plant-type" evidence="11">
    <location>
        <begin position="41"/>
        <end position="93"/>
    </location>
</feature>
<dbReference type="EMBL" id="JXTC01000054">
    <property type="protein sequence ID" value="PON94094.1"/>
    <property type="molecule type" value="Genomic_DNA"/>
</dbReference>
<comment type="subcellular location">
    <subcellularLocation>
        <location evidence="1">Membrane</location>
        <topology evidence="1">Single-pass type I membrane protein</topology>
    </subcellularLocation>
</comment>
<evidence type="ECO:0000256" key="2">
    <source>
        <dbReference type="ARBA" id="ARBA00022614"/>
    </source>
</evidence>
<evidence type="ECO:0000313" key="13">
    <source>
        <dbReference type="Proteomes" id="UP000237000"/>
    </source>
</evidence>
<evidence type="ECO:0000313" key="12">
    <source>
        <dbReference type="EMBL" id="PON94094.1"/>
    </source>
</evidence>
<comment type="caution">
    <text evidence="12">The sequence shown here is derived from an EMBL/GenBank/DDBJ whole genome shotgun (WGS) entry which is preliminary data.</text>
</comment>
<accession>A0A2P5F8K4</accession>
<evidence type="ECO:0000256" key="8">
    <source>
        <dbReference type="ARBA" id="ARBA00023170"/>
    </source>
</evidence>
<feature type="signal peptide" evidence="10">
    <location>
        <begin position="1"/>
        <end position="29"/>
    </location>
</feature>
<feature type="non-terminal residue" evidence="12">
    <location>
        <position position="1"/>
    </location>
</feature>
<keyword evidence="2" id="KW-0433">Leucine-rich repeat</keyword>
<reference evidence="13" key="1">
    <citation type="submission" date="2016-06" db="EMBL/GenBank/DDBJ databases">
        <title>Parallel loss of symbiosis genes in relatives of nitrogen-fixing non-legume Parasponia.</title>
        <authorList>
            <person name="Van Velzen R."/>
            <person name="Holmer R."/>
            <person name="Bu F."/>
            <person name="Rutten L."/>
            <person name="Van Zeijl A."/>
            <person name="Liu W."/>
            <person name="Santuari L."/>
            <person name="Cao Q."/>
            <person name="Sharma T."/>
            <person name="Shen D."/>
            <person name="Roswanjaya Y."/>
            <person name="Wardhani T."/>
            <person name="Kalhor M.S."/>
            <person name="Jansen J."/>
            <person name="Van den Hoogen J."/>
            <person name="Gungor B."/>
            <person name="Hartog M."/>
            <person name="Hontelez J."/>
            <person name="Verver J."/>
            <person name="Yang W.-C."/>
            <person name="Schijlen E."/>
            <person name="Repin R."/>
            <person name="Schilthuizen M."/>
            <person name="Schranz E."/>
            <person name="Heidstra R."/>
            <person name="Miyata K."/>
            <person name="Fedorova E."/>
            <person name="Kohlen W."/>
            <person name="Bisseling T."/>
            <person name="Smit S."/>
            <person name="Geurts R."/>
        </authorList>
    </citation>
    <scope>NUCLEOTIDE SEQUENCE [LARGE SCALE GENOMIC DNA]</scope>
    <source>
        <strain evidence="13">cv. RG33-2</strain>
    </source>
</reference>
<gene>
    <name evidence="12" type="ORF">TorRG33x02_101330</name>
</gene>
<protein>
    <submittedName>
        <fullName evidence="12">LRR domain containing protein</fullName>
    </submittedName>
</protein>
<keyword evidence="6" id="KW-1133">Transmembrane helix</keyword>
<dbReference type="InterPro" id="IPR013210">
    <property type="entry name" value="LRR_N_plant-typ"/>
</dbReference>
<keyword evidence="13" id="KW-1185">Reference proteome</keyword>
<keyword evidence="5" id="KW-0677">Repeat</keyword>
<evidence type="ECO:0000256" key="10">
    <source>
        <dbReference type="SAM" id="SignalP"/>
    </source>
</evidence>
<dbReference type="InParanoid" id="A0A2P5F8K4"/>
<keyword evidence="9" id="KW-0325">Glycoprotein</keyword>
<dbReference type="SUPFAM" id="SSF52058">
    <property type="entry name" value="L domain-like"/>
    <property type="match status" value="1"/>
</dbReference>
<evidence type="ECO:0000256" key="1">
    <source>
        <dbReference type="ARBA" id="ARBA00004479"/>
    </source>
</evidence>
<dbReference type="Pfam" id="PF00560">
    <property type="entry name" value="LRR_1"/>
    <property type="match status" value="3"/>
</dbReference>
<dbReference type="InterPro" id="IPR046956">
    <property type="entry name" value="RLP23-like"/>
</dbReference>
<evidence type="ECO:0000256" key="6">
    <source>
        <dbReference type="ARBA" id="ARBA00022989"/>
    </source>
</evidence>
<evidence type="ECO:0000256" key="4">
    <source>
        <dbReference type="ARBA" id="ARBA00022729"/>
    </source>
</evidence>
<dbReference type="STRING" id="63057.A0A2P5F8K4"/>
<evidence type="ECO:0000256" key="7">
    <source>
        <dbReference type="ARBA" id="ARBA00023136"/>
    </source>
</evidence>
<evidence type="ECO:0000256" key="9">
    <source>
        <dbReference type="ARBA" id="ARBA00023180"/>
    </source>
</evidence>
<dbReference type="InterPro" id="IPR001611">
    <property type="entry name" value="Leu-rich_rpt"/>
</dbReference>
<feature type="chain" id="PRO_5015111519" evidence="10">
    <location>
        <begin position="30"/>
        <end position="282"/>
    </location>
</feature>
<dbReference type="Gene3D" id="3.80.10.10">
    <property type="entry name" value="Ribonuclease Inhibitor"/>
    <property type="match status" value="1"/>
</dbReference>
<name>A0A2P5F8K4_TREOI</name>